<evidence type="ECO:0008006" key="4">
    <source>
        <dbReference type="Google" id="ProtNLM"/>
    </source>
</evidence>
<reference evidence="2 3" key="1">
    <citation type="submission" date="2018-09" db="EMBL/GenBank/DDBJ databases">
        <title>Complete genome sequence of Euzebya sp. DY32-46 isolated from seawater of Pacific Ocean.</title>
        <authorList>
            <person name="Xu L."/>
            <person name="Wu Y.-H."/>
            <person name="Xu X.-W."/>
        </authorList>
    </citation>
    <scope>NUCLEOTIDE SEQUENCE [LARGE SCALE GENOMIC DNA]</scope>
    <source>
        <strain evidence="2 3">DY32-46</strain>
    </source>
</reference>
<keyword evidence="3" id="KW-1185">Reference proteome</keyword>
<proteinExistence type="predicted"/>
<dbReference type="AlphaFoldDB" id="A0A346XXW2"/>
<protein>
    <recommendedName>
        <fullName evidence="4">Copper amine oxidase</fullName>
    </recommendedName>
</protein>
<dbReference type="Proteomes" id="UP000264006">
    <property type="component" value="Chromosome"/>
</dbReference>
<dbReference type="EMBL" id="CP031165">
    <property type="protein sequence ID" value="AXV07059.1"/>
    <property type="molecule type" value="Genomic_DNA"/>
</dbReference>
<dbReference type="KEGG" id="euz:DVS28_a2378"/>
<accession>A0A346XXW2</accession>
<name>A0A346XXW2_9ACTN</name>
<feature type="compositionally biased region" description="Acidic residues" evidence="1">
    <location>
        <begin position="13"/>
        <end position="28"/>
    </location>
</feature>
<evidence type="ECO:0000313" key="2">
    <source>
        <dbReference type="EMBL" id="AXV07059.1"/>
    </source>
</evidence>
<organism evidence="2 3">
    <name type="scientific">Euzebya pacifica</name>
    <dbReference type="NCBI Taxonomy" id="1608957"/>
    <lineage>
        <taxon>Bacteria</taxon>
        <taxon>Bacillati</taxon>
        <taxon>Actinomycetota</taxon>
        <taxon>Nitriliruptoria</taxon>
        <taxon>Euzebyales</taxon>
    </lineage>
</organism>
<sequence>MVLALVLAGCAADDSDDSDDVDDVEVQTEDATQSDPAADDVASTPDAEAATEDVASEDPSTAETEATEDAESEQSIAAFESVREAATYVTDESAPALAAGLGQAAGFDGVDSEGAALQEDLAATLQGHVYLAAITLEQLLKDRPDAFAAAAESLAENTERLAGLVGSVAPDQQEAFQSLWENHIDFFVAYTEGAKAGDQAAKDDALAGLNQYRQDAGAFFAEITGGAIAAEDVTASLEQHVNTVIATIDGFAAGDTGAFDQLKGAADHVVDNSARALAGAIATAAGIDGVDTDGAALLTDISTTLQEHVYLASIALEQLVVGDQAAFEAAAATLDANSQQLADLVAAVAPDQRDAFLSLWRNHIGFFVDYTNGLLAGDEAATQGALDNLAQYRQDAGAFFADITDGALSQDAVAGGLEGHVDTVITAIDDVGSALA</sequence>
<evidence type="ECO:0000256" key="1">
    <source>
        <dbReference type="SAM" id="MobiDB-lite"/>
    </source>
</evidence>
<feature type="region of interest" description="Disordered" evidence="1">
    <location>
        <begin position="9"/>
        <end position="74"/>
    </location>
</feature>
<gene>
    <name evidence="2" type="ORF">DVS28_a2378</name>
</gene>
<evidence type="ECO:0000313" key="3">
    <source>
        <dbReference type="Proteomes" id="UP000264006"/>
    </source>
</evidence>